<dbReference type="PANTHER" id="PTHR22891">
    <property type="entry name" value="EUKARYOTIC TRANSLATION INITIATION FACTOR 2C"/>
    <property type="match status" value="1"/>
</dbReference>
<comment type="similarity">
    <text evidence="6">Belongs to the argonaute family. Piwi subfamily.</text>
</comment>
<dbReference type="InterPro" id="IPR036397">
    <property type="entry name" value="RNaseH_sf"/>
</dbReference>
<evidence type="ECO:0000313" key="10">
    <source>
        <dbReference type="EMBL" id="CAH1405859.1"/>
    </source>
</evidence>
<keyword evidence="4" id="KW-0694">RNA-binding</keyword>
<dbReference type="GO" id="GO:0005737">
    <property type="term" value="C:cytoplasm"/>
    <property type="evidence" value="ECO:0007669"/>
    <property type="project" value="UniProtKB-SubCell"/>
</dbReference>
<dbReference type="PROSITE" id="PS50821">
    <property type="entry name" value="PAZ"/>
    <property type="match status" value="1"/>
</dbReference>
<dbReference type="PROSITE" id="PS50822">
    <property type="entry name" value="PIWI"/>
    <property type="match status" value="1"/>
</dbReference>
<sequence>MSEGQQPPKGRARGRAMGRARARGVPTASQQPQQQPALPQQPQQTPPSQYQLPSPSSQQLPILPQPQQQVRVSARARGYVPKQIQPGASGVQQVRQQQAWQQQERRPQEQGAYAIDPNLKDVAGGFRGLCLGESKPGHALRRGVLRGRIEVVTPPPKTRPETLSVKRGSQGTSVNLITNHFRLTQTTNWSLYQYHVDFEPEEERTRVRKALMANQKETLGEAYLFDGTMLFVIQRLHTPQNNVIELFSFRNDDQKMRIIIKFTNELLFGDYQYIQIFNIMLRNCLDDMGLQLVGREYFKPDSAETLSHHKLEIWPGYSTSILQFEDHIMMGLDVSHKVLRTDSVLEFLQECRRRYGSEWEHYFLDTILGAVVFTGYNNKPYRVDDVDFKQTPTDTFVKGNVSIRYVDYYKDKYNKKITDLKQPLLVSRPKARDIRAGRTQNLILIPEFCQMTGLGDEMRNNFNLMRAVAECTRVPPNKRIKDYYKFLKGINGCSKAVDRLDSWNVQFAPTLESVPSRIFDPEALHTADANDLIKPQDGDWSRALRTCGMFATVKLETWVLVATKQATYDKRVNGNAIDNFLNELTRAGKSLKFEVSRPEVVIIQVDKIANYLTVIDKAVNKGNVQLVMCIINASRTDLYAAIKKKCLCDRSMASQVIATKTLGHKSLLSVCSKIAIQLNCKLGGSPWYTPLPFKDDLKMKDGTVKKETAHACMVVGFDVCHDTRVKGKSVGAMVASLNYNFSKFYSAVSRHSLGEELSNDIANHVSHAVLKFEELNQYLPPKIIMFRDGVGESNIGYVIDHEVMTIKNRLLQMFPQRPPKLTVIIVSKRIQTRFFLQDGVDKQGSPYYVNPPPGTIVDDVVTRPEKFDFFLVSQSVRQGTVTPTNYNVIFDENKLRPDHVQRMAYKMCHLYYNCTATVRVPCQVQYAHKLAFLVGQVLHIPPNSGLSHLLYFL</sequence>
<protein>
    <submittedName>
        <fullName evidence="10">Uncharacterized protein</fullName>
    </submittedName>
</protein>
<feature type="domain" description="Piwi" evidence="9">
    <location>
        <begin position="626"/>
        <end position="939"/>
    </location>
</feature>
<dbReference type="Gene3D" id="3.40.50.2300">
    <property type="match status" value="1"/>
</dbReference>
<evidence type="ECO:0000259" key="9">
    <source>
        <dbReference type="PROSITE" id="PS50822"/>
    </source>
</evidence>
<dbReference type="SUPFAM" id="SSF101690">
    <property type="entry name" value="PAZ domain"/>
    <property type="match status" value="1"/>
</dbReference>
<evidence type="ECO:0000256" key="4">
    <source>
        <dbReference type="ARBA" id="ARBA00022884"/>
    </source>
</evidence>
<evidence type="ECO:0000259" key="8">
    <source>
        <dbReference type="PROSITE" id="PS50821"/>
    </source>
</evidence>
<dbReference type="InterPro" id="IPR012337">
    <property type="entry name" value="RNaseH-like_sf"/>
</dbReference>
<dbReference type="SUPFAM" id="SSF53098">
    <property type="entry name" value="Ribonuclease H-like"/>
    <property type="match status" value="1"/>
</dbReference>
<dbReference type="Proteomes" id="UP001152798">
    <property type="component" value="Chromosome 6"/>
</dbReference>
<evidence type="ECO:0000313" key="11">
    <source>
        <dbReference type="Proteomes" id="UP001152798"/>
    </source>
</evidence>
<dbReference type="EMBL" id="OV725082">
    <property type="protein sequence ID" value="CAH1405859.1"/>
    <property type="molecule type" value="Genomic_DNA"/>
</dbReference>
<reference evidence="10" key="1">
    <citation type="submission" date="2022-01" db="EMBL/GenBank/DDBJ databases">
        <authorList>
            <person name="King R."/>
        </authorList>
    </citation>
    <scope>NUCLEOTIDE SEQUENCE</scope>
</reference>
<feature type="compositionally biased region" description="Basic residues" evidence="7">
    <location>
        <begin position="10"/>
        <end position="22"/>
    </location>
</feature>
<dbReference type="AlphaFoldDB" id="A0A9P0HQ81"/>
<dbReference type="Pfam" id="PF23278">
    <property type="entry name" value="Piwi_N"/>
    <property type="match status" value="1"/>
</dbReference>
<keyword evidence="2" id="KW-0217">Developmental protein</keyword>
<dbReference type="Gene3D" id="2.170.260.10">
    <property type="entry name" value="paz domain"/>
    <property type="match status" value="1"/>
</dbReference>
<dbReference type="OrthoDB" id="445936at2759"/>
<accession>A0A9P0HQ81</accession>
<feature type="region of interest" description="Disordered" evidence="7">
    <location>
        <begin position="1"/>
        <end position="113"/>
    </location>
</feature>
<comment type="subcellular location">
    <subcellularLocation>
        <location evidence="1">Cytoplasm</location>
    </subcellularLocation>
</comment>
<dbReference type="FunFam" id="2.170.260.10:FF:000003">
    <property type="entry name" value="Piwi-like RNA-mediated gene silencing 2"/>
    <property type="match status" value="1"/>
</dbReference>
<dbReference type="CDD" id="cd02845">
    <property type="entry name" value="PAZ_piwi_like"/>
    <property type="match status" value="1"/>
</dbReference>
<feature type="compositionally biased region" description="Low complexity" evidence="7">
    <location>
        <begin position="92"/>
        <end position="102"/>
    </location>
</feature>
<dbReference type="CDD" id="cd04658">
    <property type="entry name" value="Piwi_piwi-like_Euk"/>
    <property type="match status" value="1"/>
</dbReference>
<evidence type="ECO:0000256" key="5">
    <source>
        <dbReference type="ARBA" id="ARBA00023158"/>
    </source>
</evidence>
<feature type="compositionally biased region" description="Low complexity" evidence="7">
    <location>
        <begin position="29"/>
        <end position="69"/>
    </location>
</feature>
<feature type="domain" description="PAZ" evidence="8">
    <location>
        <begin position="343"/>
        <end position="453"/>
    </location>
</feature>
<dbReference type="Pfam" id="PF02170">
    <property type="entry name" value="PAZ"/>
    <property type="match status" value="1"/>
</dbReference>
<dbReference type="GO" id="GO:0003723">
    <property type="term" value="F:RNA binding"/>
    <property type="evidence" value="ECO:0007669"/>
    <property type="project" value="UniProtKB-KW"/>
</dbReference>
<evidence type="ECO:0000256" key="2">
    <source>
        <dbReference type="ARBA" id="ARBA00022473"/>
    </source>
</evidence>
<proteinExistence type="inferred from homology"/>
<dbReference type="SMART" id="SM00949">
    <property type="entry name" value="PAZ"/>
    <property type="match status" value="1"/>
</dbReference>
<evidence type="ECO:0000256" key="6">
    <source>
        <dbReference type="ARBA" id="ARBA00038291"/>
    </source>
</evidence>
<organism evidence="10 11">
    <name type="scientific">Nezara viridula</name>
    <name type="common">Southern green stink bug</name>
    <name type="synonym">Cimex viridulus</name>
    <dbReference type="NCBI Taxonomy" id="85310"/>
    <lineage>
        <taxon>Eukaryota</taxon>
        <taxon>Metazoa</taxon>
        <taxon>Ecdysozoa</taxon>
        <taxon>Arthropoda</taxon>
        <taxon>Hexapoda</taxon>
        <taxon>Insecta</taxon>
        <taxon>Pterygota</taxon>
        <taxon>Neoptera</taxon>
        <taxon>Paraneoptera</taxon>
        <taxon>Hemiptera</taxon>
        <taxon>Heteroptera</taxon>
        <taxon>Panheteroptera</taxon>
        <taxon>Pentatomomorpha</taxon>
        <taxon>Pentatomoidea</taxon>
        <taxon>Pentatomidae</taxon>
        <taxon>Pentatominae</taxon>
        <taxon>Nezara</taxon>
    </lineage>
</organism>
<dbReference type="InterPro" id="IPR003100">
    <property type="entry name" value="PAZ_dom"/>
</dbReference>
<dbReference type="GO" id="GO:0034587">
    <property type="term" value="P:piRNA processing"/>
    <property type="evidence" value="ECO:0007669"/>
    <property type="project" value="UniProtKB-ARBA"/>
</dbReference>
<evidence type="ECO:0000256" key="7">
    <source>
        <dbReference type="SAM" id="MobiDB-lite"/>
    </source>
</evidence>
<gene>
    <name evidence="10" type="ORF">NEZAVI_LOCUS13938</name>
</gene>
<keyword evidence="11" id="KW-1185">Reference proteome</keyword>
<name>A0A9P0HQ81_NEZVI</name>
<dbReference type="Gene3D" id="3.30.420.10">
    <property type="entry name" value="Ribonuclease H-like superfamily/Ribonuclease H"/>
    <property type="match status" value="1"/>
</dbReference>
<dbReference type="Pfam" id="PF02171">
    <property type="entry name" value="Piwi"/>
    <property type="match status" value="1"/>
</dbReference>
<dbReference type="SMART" id="SM00950">
    <property type="entry name" value="Piwi"/>
    <property type="match status" value="1"/>
</dbReference>
<dbReference type="InterPro" id="IPR003165">
    <property type="entry name" value="Piwi"/>
</dbReference>
<keyword evidence="5" id="KW-0943">RNA-mediated gene silencing</keyword>
<evidence type="ECO:0000256" key="1">
    <source>
        <dbReference type="ARBA" id="ARBA00004496"/>
    </source>
</evidence>
<dbReference type="InterPro" id="IPR036085">
    <property type="entry name" value="PAZ_dom_sf"/>
</dbReference>
<evidence type="ECO:0000256" key="3">
    <source>
        <dbReference type="ARBA" id="ARBA00022490"/>
    </source>
</evidence>
<keyword evidence="3" id="KW-0963">Cytoplasm</keyword>